<dbReference type="InParanoid" id="A0A0C3HP54"/>
<sequence length="55" mass="5916">MYSLDGLKAGSSTTYVLVYRGPEASGSWDGVEHCSSGIMGIYIAICKISKLHKYA</sequence>
<accession>A0A0C3HP54</accession>
<reference evidence="2" key="2">
    <citation type="submission" date="2015-01" db="EMBL/GenBank/DDBJ databases">
        <title>Evolutionary Origins and Diversification of the Mycorrhizal Mutualists.</title>
        <authorList>
            <consortium name="DOE Joint Genome Institute"/>
            <consortium name="Mycorrhizal Genomics Consortium"/>
            <person name="Kohler A."/>
            <person name="Kuo A."/>
            <person name="Nagy L.G."/>
            <person name="Floudas D."/>
            <person name="Copeland A."/>
            <person name="Barry K.W."/>
            <person name="Cichocki N."/>
            <person name="Veneault-Fourrey C."/>
            <person name="LaButti K."/>
            <person name="Lindquist E.A."/>
            <person name="Lipzen A."/>
            <person name="Lundell T."/>
            <person name="Morin E."/>
            <person name="Murat C."/>
            <person name="Riley R."/>
            <person name="Ohm R."/>
            <person name="Sun H."/>
            <person name="Tunlid A."/>
            <person name="Henrissat B."/>
            <person name="Grigoriev I.V."/>
            <person name="Hibbett D.S."/>
            <person name="Martin F."/>
        </authorList>
    </citation>
    <scope>NUCLEOTIDE SEQUENCE [LARGE SCALE GENOMIC DNA]</scope>
    <source>
        <strain evidence="2">Zn</strain>
    </source>
</reference>
<evidence type="ECO:0000313" key="1">
    <source>
        <dbReference type="EMBL" id="KIN04790.1"/>
    </source>
</evidence>
<dbReference type="AlphaFoldDB" id="A0A0C3HP54"/>
<dbReference type="Proteomes" id="UP000054321">
    <property type="component" value="Unassembled WGS sequence"/>
</dbReference>
<dbReference type="EMBL" id="KN832872">
    <property type="protein sequence ID" value="KIN04790.1"/>
    <property type="molecule type" value="Genomic_DNA"/>
</dbReference>
<gene>
    <name evidence="1" type="ORF">OIDMADRAFT_17686</name>
</gene>
<protein>
    <submittedName>
        <fullName evidence="1">Uncharacterized protein</fullName>
    </submittedName>
</protein>
<evidence type="ECO:0000313" key="2">
    <source>
        <dbReference type="Proteomes" id="UP000054321"/>
    </source>
</evidence>
<reference evidence="1 2" key="1">
    <citation type="submission" date="2014-04" db="EMBL/GenBank/DDBJ databases">
        <authorList>
            <consortium name="DOE Joint Genome Institute"/>
            <person name="Kuo A."/>
            <person name="Martino E."/>
            <person name="Perotto S."/>
            <person name="Kohler A."/>
            <person name="Nagy L.G."/>
            <person name="Floudas D."/>
            <person name="Copeland A."/>
            <person name="Barry K.W."/>
            <person name="Cichocki N."/>
            <person name="Veneault-Fourrey C."/>
            <person name="LaButti K."/>
            <person name="Lindquist E.A."/>
            <person name="Lipzen A."/>
            <person name="Lundell T."/>
            <person name="Morin E."/>
            <person name="Murat C."/>
            <person name="Sun H."/>
            <person name="Tunlid A."/>
            <person name="Henrissat B."/>
            <person name="Grigoriev I.V."/>
            <person name="Hibbett D.S."/>
            <person name="Martin F."/>
            <person name="Nordberg H.P."/>
            <person name="Cantor M.N."/>
            <person name="Hua S.X."/>
        </authorList>
    </citation>
    <scope>NUCLEOTIDE SEQUENCE [LARGE SCALE GENOMIC DNA]</scope>
    <source>
        <strain evidence="1 2">Zn</strain>
    </source>
</reference>
<dbReference type="HOGENOM" id="CLU_3032985_0_0_1"/>
<proteinExistence type="predicted"/>
<keyword evidence="2" id="KW-1185">Reference proteome</keyword>
<organism evidence="1 2">
    <name type="scientific">Oidiodendron maius (strain Zn)</name>
    <dbReference type="NCBI Taxonomy" id="913774"/>
    <lineage>
        <taxon>Eukaryota</taxon>
        <taxon>Fungi</taxon>
        <taxon>Dikarya</taxon>
        <taxon>Ascomycota</taxon>
        <taxon>Pezizomycotina</taxon>
        <taxon>Leotiomycetes</taxon>
        <taxon>Leotiomycetes incertae sedis</taxon>
        <taxon>Myxotrichaceae</taxon>
        <taxon>Oidiodendron</taxon>
    </lineage>
</organism>
<name>A0A0C3HP54_OIDMZ</name>